<dbReference type="FunFam" id="3.40.50.300:FF:000991">
    <property type="entry name" value="Dephospho-CoA kinase"/>
    <property type="match status" value="1"/>
</dbReference>
<evidence type="ECO:0000313" key="10">
    <source>
        <dbReference type="EMBL" id="BCA85953.1"/>
    </source>
</evidence>
<evidence type="ECO:0000256" key="8">
    <source>
        <dbReference type="HAMAP-Rule" id="MF_00376"/>
    </source>
</evidence>
<keyword evidence="11" id="KW-1185">Reference proteome</keyword>
<dbReference type="EMBL" id="AP022822">
    <property type="protein sequence ID" value="BCA85953.1"/>
    <property type="molecule type" value="Genomic_DNA"/>
</dbReference>
<comment type="subcellular location">
    <subcellularLocation>
        <location evidence="8">Cytoplasm</location>
    </subcellularLocation>
</comment>
<dbReference type="GO" id="GO:0005737">
    <property type="term" value="C:cytoplasm"/>
    <property type="evidence" value="ECO:0007669"/>
    <property type="project" value="UniProtKB-SubCell"/>
</dbReference>
<dbReference type="InterPro" id="IPR027417">
    <property type="entry name" value="P-loop_NTPase"/>
</dbReference>
<keyword evidence="5 8" id="KW-0418">Kinase</keyword>
<dbReference type="SUPFAM" id="SSF52540">
    <property type="entry name" value="P-loop containing nucleoside triphosphate hydrolases"/>
    <property type="match status" value="1"/>
</dbReference>
<feature type="binding site" evidence="8">
    <location>
        <begin position="12"/>
        <end position="17"/>
    </location>
    <ligand>
        <name>ATP</name>
        <dbReference type="ChEBI" id="CHEBI:30616"/>
    </ligand>
</feature>
<keyword evidence="4 8" id="KW-0547">Nucleotide-binding</keyword>
<dbReference type="RefSeq" id="WP_173103164.1">
    <property type="nucleotide sequence ID" value="NZ_AP022822.1"/>
</dbReference>
<dbReference type="Proteomes" id="UP000502998">
    <property type="component" value="Chromosome"/>
</dbReference>
<comment type="catalytic activity">
    <reaction evidence="8">
        <text>3'-dephospho-CoA + ATP = ADP + CoA + H(+)</text>
        <dbReference type="Rhea" id="RHEA:18245"/>
        <dbReference type="ChEBI" id="CHEBI:15378"/>
        <dbReference type="ChEBI" id="CHEBI:30616"/>
        <dbReference type="ChEBI" id="CHEBI:57287"/>
        <dbReference type="ChEBI" id="CHEBI:57328"/>
        <dbReference type="ChEBI" id="CHEBI:456216"/>
        <dbReference type="EC" id="2.7.1.24"/>
    </reaction>
</comment>
<evidence type="ECO:0000256" key="5">
    <source>
        <dbReference type="ARBA" id="ARBA00022777"/>
    </source>
</evidence>
<dbReference type="AlphaFoldDB" id="A0A679ICK4"/>
<reference evidence="10 11" key="1">
    <citation type="submission" date="2020-02" db="EMBL/GenBank/DDBJ databases">
        <title>Characterization of vanA genotype vancomycin-resistant Enterococcus saigonensis VE80.</title>
        <authorList>
            <person name="Harada T."/>
            <person name="Motooka D."/>
            <person name="Nakamura S."/>
            <person name="Yamamoto Y."/>
            <person name="Kawahara R."/>
            <person name="Kawatsu K."/>
        </authorList>
    </citation>
    <scope>NUCLEOTIDE SEQUENCE [LARGE SCALE GENOMIC DNA]</scope>
    <source>
        <strain evidence="10 11">VE80</strain>
    </source>
</reference>
<gene>
    <name evidence="8 10" type="primary">coaE</name>
    <name evidence="10" type="ORF">EsVE80_14760</name>
</gene>
<dbReference type="EC" id="2.7.1.24" evidence="8 9"/>
<dbReference type="NCBIfam" id="TIGR00152">
    <property type="entry name" value="dephospho-CoA kinase"/>
    <property type="match status" value="1"/>
</dbReference>
<evidence type="ECO:0000313" key="11">
    <source>
        <dbReference type="Proteomes" id="UP000502998"/>
    </source>
</evidence>
<name>A0A679ICK4_9ENTE</name>
<comment type="similarity">
    <text evidence="1 8">Belongs to the CoaE family.</text>
</comment>
<dbReference type="Pfam" id="PF01121">
    <property type="entry name" value="CoaE"/>
    <property type="match status" value="1"/>
</dbReference>
<evidence type="ECO:0000256" key="1">
    <source>
        <dbReference type="ARBA" id="ARBA00009018"/>
    </source>
</evidence>
<accession>A0A679ICK4</accession>
<sequence length="200" mass="22124">MSFVLGITGGIASGKSTVVDVFKEKGFPVVDGDVIAREIVEPGQAALAAIVAVFGSGILSATGELNRKKLGEIVFKDSQKRQQLNELMNPYLRQKIKGQIIAGKKISPLVVADIPLMYEGHYDHYMDEVAVVYVDFSEQKKRLMARDHIDEKTAEMKIASQMPLIEKKALADTVFDNNGSKEATVQQVVNWLESHFKNKD</sequence>
<dbReference type="PROSITE" id="PS51219">
    <property type="entry name" value="DPCK"/>
    <property type="match status" value="1"/>
</dbReference>
<dbReference type="GO" id="GO:0015937">
    <property type="term" value="P:coenzyme A biosynthetic process"/>
    <property type="evidence" value="ECO:0007669"/>
    <property type="project" value="UniProtKB-UniRule"/>
</dbReference>
<dbReference type="GO" id="GO:0004140">
    <property type="term" value="F:dephospho-CoA kinase activity"/>
    <property type="evidence" value="ECO:0007669"/>
    <property type="project" value="UniProtKB-UniRule"/>
</dbReference>
<protein>
    <recommendedName>
        <fullName evidence="8 9">Dephospho-CoA kinase</fullName>
        <ecNumber evidence="8 9">2.7.1.24</ecNumber>
    </recommendedName>
    <alternativeName>
        <fullName evidence="8">Dephosphocoenzyme A kinase</fullName>
    </alternativeName>
</protein>
<keyword evidence="7 8" id="KW-0173">Coenzyme A biosynthesis</keyword>
<evidence type="ECO:0000256" key="3">
    <source>
        <dbReference type="ARBA" id="ARBA00022679"/>
    </source>
</evidence>
<dbReference type="PANTHER" id="PTHR10695">
    <property type="entry name" value="DEPHOSPHO-COA KINASE-RELATED"/>
    <property type="match status" value="1"/>
</dbReference>
<dbReference type="PANTHER" id="PTHR10695:SF46">
    <property type="entry name" value="BIFUNCTIONAL COENZYME A SYNTHASE-RELATED"/>
    <property type="match status" value="1"/>
</dbReference>
<keyword evidence="6 8" id="KW-0067">ATP-binding</keyword>
<dbReference type="InterPro" id="IPR001977">
    <property type="entry name" value="Depp_CoAkinase"/>
</dbReference>
<dbReference type="UniPathway" id="UPA00241">
    <property type="reaction ID" value="UER00356"/>
</dbReference>
<evidence type="ECO:0000256" key="6">
    <source>
        <dbReference type="ARBA" id="ARBA00022840"/>
    </source>
</evidence>
<comment type="pathway">
    <text evidence="8">Cofactor biosynthesis; coenzyme A biosynthesis; CoA from (R)-pantothenate: step 5/5.</text>
</comment>
<dbReference type="CDD" id="cd02022">
    <property type="entry name" value="DPCK"/>
    <property type="match status" value="1"/>
</dbReference>
<evidence type="ECO:0000256" key="9">
    <source>
        <dbReference type="NCBIfam" id="TIGR00152"/>
    </source>
</evidence>
<dbReference type="GO" id="GO:0005524">
    <property type="term" value="F:ATP binding"/>
    <property type="evidence" value="ECO:0007669"/>
    <property type="project" value="UniProtKB-UniRule"/>
</dbReference>
<keyword evidence="2 8" id="KW-0963">Cytoplasm</keyword>
<keyword evidence="3 8" id="KW-0808">Transferase</keyword>
<evidence type="ECO:0000256" key="4">
    <source>
        <dbReference type="ARBA" id="ARBA00022741"/>
    </source>
</evidence>
<proteinExistence type="inferred from homology"/>
<evidence type="ECO:0000256" key="2">
    <source>
        <dbReference type="ARBA" id="ARBA00022490"/>
    </source>
</evidence>
<organism evidence="10 11">
    <name type="scientific">Enterococcus saigonensis</name>
    <dbReference type="NCBI Taxonomy" id="1805431"/>
    <lineage>
        <taxon>Bacteria</taxon>
        <taxon>Bacillati</taxon>
        <taxon>Bacillota</taxon>
        <taxon>Bacilli</taxon>
        <taxon>Lactobacillales</taxon>
        <taxon>Enterococcaceae</taxon>
        <taxon>Enterococcus</taxon>
    </lineage>
</organism>
<comment type="function">
    <text evidence="8">Catalyzes the phosphorylation of the 3'-hydroxyl group of dephosphocoenzyme A to form coenzyme A.</text>
</comment>
<dbReference type="HAMAP" id="MF_00376">
    <property type="entry name" value="Dephospho_CoA_kinase"/>
    <property type="match status" value="1"/>
</dbReference>
<dbReference type="KEGG" id="esg:EsVE80_14760"/>
<dbReference type="Gene3D" id="3.40.50.300">
    <property type="entry name" value="P-loop containing nucleotide triphosphate hydrolases"/>
    <property type="match status" value="1"/>
</dbReference>
<evidence type="ECO:0000256" key="7">
    <source>
        <dbReference type="ARBA" id="ARBA00022993"/>
    </source>
</evidence>